<evidence type="ECO:0000256" key="2">
    <source>
        <dbReference type="SAM" id="SignalP"/>
    </source>
</evidence>
<dbReference type="PANTHER" id="PTHR12223:SF19">
    <property type="entry name" value="LEGUME LECTIN DOMAIN-CONTAINING PROTEIN"/>
    <property type="match status" value="1"/>
</dbReference>
<protein>
    <recommendedName>
        <fullName evidence="3">Legume lectin domain-containing protein</fullName>
    </recommendedName>
</protein>
<name>A0A7S0YUF1_9CRYP</name>
<gene>
    <name evidence="4" type="ORF">HTEP1355_LOCUS7985</name>
</gene>
<dbReference type="InterPro" id="IPR019825">
    <property type="entry name" value="Lectin_legB_Mn/Ca_BS"/>
</dbReference>
<organism evidence="4">
    <name type="scientific">Hemiselmis tepida</name>
    <dbReference type="NCBI Taxonomy" id="464990"/>
    <lineage>
        <taxon>Eukaryota</taxon>
        <taxon>Cryptophyceae</taxon>
        <taxon>Cryptomonadales</taxon>
        <taxon>Hemiselmidaceae</taxon>
        <taxon>Hemiselmis</taxon>
    </lineage>
</organism>
<keyword evidence="1" id="KW-0430">Lectin</keyword>
<dbReference type="InterPro" id="IPR001220">
    <property type="entry name" value="Legume_lectin_dom"/>
</dbReference>
<evidence type="ECO:0000259" key="3">
    <source>
        <dbReference type="Pfam" id="PF00139"/>
    </source>
</evidence>
<dbReference type="SUPFAM" id="SSF49899">
    <property type="entry name" value="Concanavalin A-like lectins/glucanases"/>
    <property type="match status" value="1"/>
</dbReference>
<feature type="domain" description="Legume lectin" evidence="3">
    <location>
        <begin position="304"/>
        <end position="490"/>
    </location>
</feature>
<dbReference type="AlphaFoldDB" id="A0A7S0YUF1"/>
<dbReference type="InterPro" id="IPR013320">
    <property type="entry name" value="ConA-like_dom_sf"/>
</dbReference>
<keyword evidence="2" id="KW-0732">Signal</keyword>
<dbReference type="PANTHER" id="PTHR12223">
    <property type="entry name" value="VESICULAR MANNOSE-BINDING LECTIN"/>
    <property type="match status" value="1"/>
</dbReference>
<dbReference type="InterPro" id="IPR056573">
    <property type="entry name" value="Lectin_L-type_dom"/>
</dbReference>
<feature type="chain" id="PRO_5031544798" description="Legume lectin domain-containing protein" evidence="2">
    <location>
        <begin position="23"/>
        <end position="543"/>
    </location>
</feature>
<dbReference type="EMBL" id="HBFN01013908">
    <property type="protein sequence ID" value="CAD8794352.1"/>
    <property type="molecule type" value="Transcribed_RNA"/>
</dbReference>
<evidence type="ECO:0000313" key="4">
    <source>
        <dbReference type="EMBL" id="CAD8794352.1"/>
    </source>
</evidence>
<sequence length="543" mass="60314">MGGPWGLLTVVLVGCLLPSVSSDFRYPDFATVCEPTIACSPDFEGTLSCCLPFGTDADSMLTILSGAHFQTCAQADSPTGEVEGLKGKASVSNQDTAQDPQINIRQTTVVDYVASPRMSVTTNWTRSVFEEVVRRRDELRADLLYALDVLGRSKLDIQRGLEPDAEGQIWLIIAMQQAKVDNLRMLYNLTLGRDLKLYNEHRGEYLAIFPNNDYERLCDNRLRLTPAAPTRRGSVWFNRMQEVTYGFTTTFSFQLSARNRFCRQKVEAHTDQQKGKGITVHYDECQRMEWNATEWSNRIFGIGGGDGFAFVIQTQGSDAMGIRGNENGFGGIENSVAVEFDTYLNKDIGDVNDMHVAVHTGGCRQANSAHEQTLLSSYAHLRSTGRFIQDGAVHTAKVEYTPGLDFNPDTQPNWSSSTYAQTFVKSDGMGTLRVYLDDMNEAVINMPLSLKYALKLETGKAYVGFTASTGDMWQNHDILSWEFKEYAADPEAACALGMLMRAQCLEEKRWPLFQGSALTGTPYFEPGANPWEPSLGSVCTTCP</sequence>
<dbReference type="CDD" id="cd01951">
    <property type="entry name" value="lectin_L-type"/>
    <property type="match status" value="1"/>
</dbReference>
<dbReference type="Pfam" id="PF00139">
    <property type="entry name" value="Lectin_legB"/>
    <property type="match status" value="1"/>
</dbReference>
<dbReference type="PROSITE" id="PS00307">
    <property type="entry name" value="LECTIN_LEGUME_BETA"/>
    <property type="match status" value="1"/>
</dbReference>
<dbReference type="Gene3D" id="2.60.120.200">
    <property type="match status" value="1"/>
</dbReference>
<feature type="signal peptide" evidence="2">
    <location>
        <begin position="1"/>
        <end position="22"/>
    </location>
</feature>
<dbReference type="InterPro" id="IPR051136">
    <property type="entry name" value="Intracellular_Lectin-GPT"/>
</dbReference>
<proteinExistence type="predicted"/>
<evidence type="ECO:0000256" key="1">
    <source>
        <dbReference type="ARBA" id="ARBA00022734"/>
    </source>
</evidence>
<reference evidence="4" key="1">
    <citation type="submission" date="2021-01" db="EMBL/GenBank/DDBJ databases">
        <authorList>
            <person name="Corre E."/>
            <person name="Pelletier E."/>
            <person name="Niang G."/>
            <person name="Scheremetjew M."/>
            <person name="Finn R."/>
            <person name="Kale V."/>
            <person name="Holt S."/>
            <person name="Cochrane G."/>
            <person name="Meng A."/>
            <person name="Brown T."/>
            <person name="Cohen L."/>
        </authorList>
    </citation>
    <scope>NUCLEOTIDE SEQUENCE</scope>
    <source>
        <strain evidence="4">CCMP443</strain>
    </source>
</reference>
<accession>A0A7S0YUF1</accession>
<dbReference type="GO" id="GO:0030246">
    <property type="term" value="F:carbohydrate binding"/>
    <property type="evidence" value="ECO:0007669"/>
    <property type="project" value="UniProtKB-KW"/>
</dbReference>